<sequence>MENTQTNGSSVAIVAIIVVGLLIVGAGVLFYTGAFDSSGGTTSTTVIEAPAEQDKGLSLKFEDKDGVKTEISTN</sequence>
<reference evidence="3" key="1">
    <citation type="journal article" date="2019" name="Int. J. Syst. Evol. Microbiol.">
        <title>The Global Catalogue of Microorganisms (GCM) 10K type strain sequencing project: providing services to taxonomists for standard genome sequencing and annotation.</title>
        <authorList>
            <consortium name="The Broad Institute Genomics Platform"/>
            <consortium name="The Broad Institute Genome Sequencing Center for Infectious Disease"/>
            <person name="Wu L."/>
            <person name="Ma J."/>
        </authorList>
    </citation>
    <scope>NUCLEOTIDE SEQUENCE [LARGE SCALE GENOMIC DNA]</scope>
    <source>
        <strain evidence="3">CGMCC 1.12482</strain>
    </source>
</reference>
<proteinExistence type="predicted"/>
<name>A0ABQ1NSS6_9GAMM</name>
<comment type="caution">
    <text evidence="2">The sequence shown here is derived from an EMBL/GenBank/DDBJ whole genome shotgun (WGS) entry which is preliminary data.</text>
</comment>
<protein>
    <recommendedName>
        <fullName evidence="4">Archaeal Type IV pilin N-terminal domain-containing protein</fullName>
    </recommendedName>
</protein>
<dbReference type="Proteomes" id="UP000638188">
    <property type="component" value="Unassembled WGS sequence"/>
</dbReference>
<dbReference type="RefSeq" id="WP_150277852.1">
    <property type="nucleotide sequence ID" value="NZ_BMFF01000001.1"/>
</dbReference>
<feature type="transmembrane region" description="Helical" evidence="1">
    <location>
        <begin position="12"/>
        <end position="31"/>
    </location>
</feature>
<keyword evidence="3" id="KW-1185">Reference proteome</keyword>
<evidence type="ECO:0000256" key="1">
    <source>
        <dbReference type="SAM" id="Phobius"/>
    </source>
</evidence>
<evidence type="ECO:0008006" key="4">
    <source>
        <dbReference type="Google" id="ProtNLM"/>
    </source>
</evidence>
<dbReference type="EMBL" id="BMFF01000001">
    <property type="protein sequence ID" value="GGC84339.1"/>
    <property type="molecule type" value="Genomic_DNA"/>
</dbReference>
<keyword evidence="1" id="KW-0472">Membrane</keyword>
<organism evidence="2 3">
    <name type="scientific">Halopseudomonas salina</name>
    <dbReference type="NCBI Taxonomy" id="1323744"/>
    <lineage>
        <taxon>Bacteria</taxon>
        <taxon>Pseudomonadati</taxon>
        <taxon>Pseudomonadota</taxon>
        <taxon>Gammaproteobacteria</taxon>
        <taxon>Pseudomonadales</taxon>
        <taxon>Pseudomonadaceae</taxon>
        <taxon>Halopseudomonas</taxon>
    </lineage>
</organism>
<accession>A0ABQ1NSS6</accession>
<keyword evidence="1" id="KW-1133">Transmembrane helix</keyword>
<gene>
    <name evidence="2" type="ORF">GCM10007418_00230</name>
</gene>
<evidence type="ECO:0000313" key="2">
    <source>
        <dbReference type="EMBL" id="GGC84339.1"/>
    </source>
</evidence>
<evidence type="ECO:0000313" key="3">
    <source>
        <dbReference type="Proteomes" id="UP000638188"/>
    </source>
</evidence>
<keyword evidence="1" id="KW-0812">Transmembrane</keyword>